<dbReference type="CDD" id="cd10551">
    <property type="entry name" value="PsrB"/>
    <property type="match status" value="1"/>
</dbReference>
<evidence type="ECO:0000259" key="1">
    <source>
        <dbReference type="PROSITE" id="PS51379"/>
    </source>
</evidence>
<feature type="domain" description="4Fe-4S ferredoxin-type" evidence="1">
    <location>
        <begin position="917"/>
        <end position="948"/>
    </location>
</feature>
<dbReference type="PROSITE" id="PS51379">
    <property type="entry name" value="4FE4S_FER_2"/>
    <property type="match status" value="3"/>
</dbReference>
<dbReference type="PANTHER" id="PTHR42783:SF3">
    <property type="entry name" value="GLUTAMATE SYNTHASE [NADPH] SMALL CHAIN-RELATED"/>
    <property type="match status" value="1"/>
</dbReference>
<dbReference type="Gene3D" id="3.40.228.10">
    <property type="entry name" value="Dimethylsulfoxide Reductase, domain 2"/>
    <property type="match status" value="1"/>
</dbReference>
<comment type="caution">
    <text evidence="2">The sequence shown here is derived from an EMBL/GenBank/DDBJ whole genome shotgun (WGS) entry which is preliminary data.</text>
</comment>
<evidence type="ECO:0000313" key="3">
    <source>
        <dbReference type="Proteomes" id="UP000029736"/>
    </source>
</evidence>
<dbReference type="SUPFAM" id="SSF54862">
    <property type="entry name" value="4Fe-4S ferredoxins"/>
    <property type="match status" value="1"/>
</dbReference>
<accession>A0A098SCB5</accession>
<dbReference type="STRING" id="1524460.IX84_00175"/>
<sequence length="1114" mass="122680">MKNKNNGVWIGVDQLQNDPSYLETNKNEFTELPVVDTLSKQGAMDTEASRRDFLKYLGFGLGAATLAASCEIPVKRAVPYVVKPDEIVPGVATYYASSFVQGGDYCPVLVKTREGRPIKIEGNTLSNITKGGTSARAQASVLSLYDTNRLDGPYRVKEGKIQRSADRNERGPSWEEIDGEIMGKLTAGSSIRIVANTIMSPTTKKALEDFTAAYPNTEVVMYDPVSSSAILEANEASFGQAVIPAYHFDKADVIVSFDADFLGTWISPTEFANQYATNRRIKKVKGAKMSRHIQVESHMSLTGSNADNRIMVKPSEQGAAIVALYNAVAAKTGGARVSGPNLEGATAGKIQKVADELVSNRGKSLVVSGSNNKGEQILINAINNMLGNYGSTLDFNAASMQRQGMDKPVQDLVKAMSAGRVDALFVMDGANPAFDLPNASQFREAASKVGLKVSFSMVPNETVALCDYITPTHHYLESWGDVEPKRGHYSLIQPTIAPIFNTVGRPGSRQTEESLLRWAKYDMMSVMGGSSTDSVAVAAKSNPYYEKSKEDVGAFIFNYMKKHWQENLFPKQSGFATFKMFWDSVLHDGVFVAEDTAEAPAFAGDVNAAARMVRKPSSAELEISLFETVNMGGGVYSNNPWLLEMPDPVNRCTWGNYLAIPVGWDGGNEFTSFMGLNPDESKGKADIVDVTVNGTAQRCTVVRQFGQMQGTLAIALGYGRSETGMLGRAIGNNVGVDVFPWTSYDENGNVQYYATVDSVSEKVAEEDRFACVQYHHSMGLTGEDPETGEEINVDEKTVMTIGEGFQGGLVNRSIIYQGSLSELEDLSHHIEEKRTEAQKLNSHTLYPYDEYKEQVYDQGHHWSMHIDLNACIGCGACQVACIAENNVPVVGKTEVARHHEMTWLRIDRYFYGDYENPNVVYQPMMCQHCDNAPCENVCPVAATNHSSEGLNQMTYNRCIGTRYCANNCPYKVRRFNWLDYTTADLFGANEYDLNGEEAIPFGADNLTRMVLNPDVTVRSRGVIEKCSFCVQRIQEGKLTAKREQRKLRDQDVKTACQTACPTGAIVFGDDNDKEGILAERLENPLNYLVLEEINTQSAVRYQARVNNKNEELDA</sequence>
<dbReference type="AlphaFoldDB" id="A0A098SCB5"/>
<reference evidence="2 3" key="1">
    <citation type="journal article" date="2014" name="Int. J. Syst. Evol. Microbiol.">
        <title>Phaeodactylibacter xiamenensis gen. nov., sp. nov., a member of the family Saprospiraceae isolated from the marine alga Phaeodactylum tricornutum.</title>
        <authorList>
            <person name="Chen Z.Jr."/>
            <person name="Lei X."/>
            <person name="Lai Q."/>
            <person name="Li Y."/>
            <person name="Zhang B."/>
            <person name="Zhang J."/>
            <person name="Zhang H."/>
            <person name="Yang L."/>
            <person name="Zheng W."/>
            <person name="Tian Y."/>
            <person name="Yu Z."/>
            <person name="Xu H.Jr."/>
            <person name="Zheng T."/>
        </authorList>
    </citation>
    <scope>NUCLEOTIDE SEQUENCE [LARGE SCALE GENOMIC DNA]</scope>
    <source>
        <strain evidence="2 3">KD52</strain>
    </source>
</reference>
<proteinExistence type="predicted"/>
<dbReference type="PANTHER" id="PTHR42783">
    <property type="entry name" value="GLUTAMATE SYNTHASE [NADPH] SMALL CHAIN"/>
    <property type="match status" value="1"/>
</dbReference>
<feature type="domain" description="4Fe-4S ferredoxin-type" evidence="1">
    <location>
        <begin position="862"/>
        <end position="892"/>
    </location>
</feature>
<name>A0A098SCB5_9BACT</name>
<dbReference type="Pfam" id="PF13247">
    <property type="entry name" value="Fer4_11"/>
    <property type="match status" value="1"/>
</dbReference>
<dbReference type="NCBIfam" id="TIGR04519">
    <property type="entry name" value="MoCo_extend_TAT"/>
    <property type="match status" value="1"/>
</dbReference>
<dbReference type="Gene3D" id="2.20.25.90">
    <property type="entry name" value="ADC-like domains"/>
    <property type="match status" value="1"/>
</dbReference>
<protein>
    <submittedName>
        <fullName evidence="2">4Fe-4S ferredoxin</fullName>
    </submittedName>
</protein>
<evidence type="ECO:0000313" key="2">
    <source>
        <dbReference type="EMBL" id="KGE89780.1"/>
    </source>
</evidence>
<dbReference type="Proteomes" id="UP000029736">
    <property type="component" value="Unassembled WGS sequence"/>
</dbReference>
<dbReference type="Gene3D" id="3.40.50.740">
    <property type="match status" value="1"/>
</dbReference>
<dbReference type="OrthoDB" id="9779457at2"/>
<dbReference type="Gene3D" id="3.30.70.20">
    <property type="match status" value="2"/>
</dbReference>
<organism evidence="2 3">
    <name type="scientific">Phaeodactylibacter xiamenensis</name>
    <dbReference type="NCBI Taxonomy" id="1524460"/>
    <lineage>
        <taxon>Bacteria</taxon>
        <taxon>Pseudomonadati</taxon>
        <taxon>Bacteroidota</taxon>
        <taxon>Saprospiria</taxon>
        <taxon>Saprospirales</taxon>
        <taxon>Haliscomenobacteraceae</taxon>
        <taxon>Phaeodactylibacter</taxon>
    </lineage>
</organism>
<dbReference type="SUPFAM" id="SSF53706">
    <property type="entry name" value="Formate dehydrogenase/DMSO reductase, domains 1-3"/>
    <property type="match status" value="1"/>
</dbReference>
<dbReference type="RefSeq" id="WP_044215533.1">
    <property type="nucleotide sequence ID" value="NZ_JBKAGJ010000014.1"/>
</dbReference>
<dbReference type="Gene3D" id="3.30.2070.10">
    <property type="entry name" value="Formate dehydrogenase/DMSO reductase"/>
    <property type="match status" value="1"/>
</dbReference>
<keyword evidence="3" id="KW-1185">Reference proteome</keyword>
<dbReference type="InterPro" id="IPR030948">
    <property type="entry name" value="TAT_var_transloc_signal_dom"/>
</dbReference>
<dbReference type="EMBL" id="JPOS01000002">
    <property type="protein sequence ID" value="KGE89780.1"/>
    <property type="molecule type" value="Genomic_DNA"/>
</dbReference>
<feature type="domain" description="4Fe-4S ferredoxin-type" evidence="1">
    <location>
        <begin position="949"/>
        <end position="978"/>
    </location>
</feature>
<gene>
    <name evidence="2" type="ORF">IX84_00175</name>
</gene>
<dbReference type="InterPro" id="IPR017896">
    <property type="entry name" value="4Fe4S_Fe-S-bd"/>
</dbReference>